<dbReference type="InterPro" id="IPR026341">
    <property type="entry name" value="T9SS_type_B"/>
</dbReference>
<dbReference type="SMART" id="SM00089">
    <property type="entry name" value="PKD"/>
    <property type="match status" value="2"/>
</dbReference>
<reference evidence="2 3" key="1">
    <citation type="submission" date="2017-02" db="EMBL/GenBank/DDBJ databases">
        <authorList>
            <person name="Peterson S.W."/>
        </authorList>
    </citation>
    <scope>NUCLEOTIDE SEQUENCE [LARGE SCALE GENOMIC DNA]</scope>
    <source>
        <strain evidence="2 3">DSM 22335</strain>
    </source>
</reference>
<dbReference type="STRING" id="413434.SAMN04488132_11459"/>
<name>A0A1T4RSW1_9BACT</name>
<dbReference type="Gene3D" id="2.60.40.10">
    <property type="entry name" value="Immunoglobulins"/>
    <property type="match status" value="3"/>
</dbReference>
<protein>
    <submittedName>
        <fullName evidence="2">Gliding motility-associated C-terminal domain-containing protein</fullName>
    </submittedName>
</protein>
<accession>A0A1T4RSW1</accession>
<keyword evidence="3" id="KW-1185">Reference proteome</keyword>
<feature type="domain" description="PKD" evidence="1">
    <location>
        <begin position="755"/>
        <end position="790"/>
    </location>
</feature>
<dbReference type="RefSeq" id="WP_078832770.1">
    <property type="nucleotide sequence ID" value="NZ_FUWH01000014.1"/>
</dbReference>
<gene>
    <name evidence="2" type="ORF">SAMN04488132_11459</name>
</gene>
<evidence type="ECO:0000313" key="2">
    <source>
        <dbReference type="EMBL" id="SKA19059.1"/>
    </source>
</evidence>
<dbReference type="InterPro" id="IPR013783">
    <property type="entry name" value="Ig-like_fold"/>
</dbReference>
<dbReference type="PROSITE" id="PS50093">
    <property type="entry name" value="PKD"/>
    <property type="match status" value="1"/>
</dbReference>
<dbReference type="SUPFAM" id="SSF49299">
    <property type="entry name" value="PKD domain"/>
    <property type="match status" value="2"/>
</dbReference>
<proteinExistence type="predicted"/>
<dbReference type="InterPro" id="IPR000601">
    <property type="entry name" value="PKD_dom"/>
</dbReference>
<organism evidence="2 3">
    <name type="scientific">Sediminibacterium ginsengisoli</name>
    <dbReference type="NCBI Taxonomy" id="413434"/>
    <lineage>
        <taxon>Bacteria</taxon>
        <taxon>Pseudomonadati</taxon>
        <taxon>Bacteroidota</taxon>
        <taxon>Chitinophagia</taxon>
        <taxon>Chitinophagales</taxon>
        <taxon>Chitinophagaceae</taxon>
        <taxon>Sediminibacterium</taxon>
    </lineage>
</organism>
<dbReference type="Pfam" id="PF13585">
    <property type="entry name" value="CHU_C"/>
    <property type="match status" value="1"/>
</dbReference>
<dbReference type="InterPro" id="IPR022409">
    <property type="entry name" value="PKD/Chitinase_dom"/>
</dbReference>
<dbReference type="EMBL" id="FUWH01000014">
    <property type="protein sequence ID" value="SKA19059.1"/>
    <property type="molecule type" value="Genomic_DNA"/>
</dbReference>
<dbReference type="Pfam" id="PF18911">
    <property type="entry name" value="PKD_4"/>
    <property type="match status" value="1"/>
</dbReference>
<dbReference type="AlphaFoldDB" id="A0A1T4RSW1"/>
<dbReference type="InterPro" id="IPR035986">
    <property type="entry name" value="PKD_dom_sf"/>
</dbReference>
<dbReference type="Proteomes" id="UP000190888">
    <property type="component" value="Unassembled WGS sequence"/>
</dbReference>
<dbReference type="NCBIfam" id="TIGR04131">
    <property type="entry name" value="Bac_Flav_CTERM"/>
    <property type="match status" value="1"/>
</dbReference>
<evidence type="ECO:0000313" key="3">
    <source>
        <dbReference type="Proteomes" id="UP000190888"/>
    </source>
</evidence>
<sequence length="978" mass="103657">MLRRFTLFVIFTLSIFHLYSQCPSNLNFEEGNLNNWVCKTGMYTGGRIQNLVSPPLAGNHTIINKSSVGAQSRNNLDYYGNFPMLCPNGDGNSVKLGNEQAGYTAATMEYTITIPATANVYSITYWYAVVLEDGGHSSLEQPKFTAKVFDNTNSEINCASFTYVSTSGLSGFMLSSRTGVGGGPVYYKSWTPVTFDLSGRAGQTVKLEFTAEDCGQGGHFGYAYVDVASNCGNPILGAICPNSPNLTLKGPDGFQNYTWSYLQNGTKVTPPIGTGQIVTITPPPAAGTEMQLDLIPFPGFGCAYSIKTEVAVAAPPSAVIAGDVAMCVGGSASLKFDLTGSPPWIVAYKEGNTLKSFVTGVTPYSLPVSPAATTTYTLVSVSDVNCTNNTSGSVATVTVNPLPTAFTVQGTGGYCTGSTVGLPVGLSGSAADVSYQLLFNNTATGAPVGGTGNNFTFGNFLNAGNYTVNATNNITGCKNIMTGAAVIRINPLPVVSIAGNATICAASPLTLNGNGALNYEWSSTETNQQLTFSAYNDTTITVKGTDINGCSSTATKKITVYALPAVTINGGGTLPFCAGDMITLDATTSAGSGTIQGYRWLYGKQYIAGAVTPAYTTNQPGLYNLELTNSFGCKNVSPDAQVNLIPLPVGNIAIPANATICDHTSLPLIASGGVTGYQWLFNGNIIPGATNAQYDATEEGTYSVSLKSSICAQDAGNTIFVTVLKKPVMDFSYNSYCINVPANFNNLADISRSGPVSWAWDFGDGGTTISKQPVHVFRQAIQHAVKLTATPLICPALEASVTKQVNIEAPAPGIRYDSKNAVMNEVLPLSARGFGKAYEWSPRTGLSDPNSRSPIYKHLLERDFKVAITNPAGCVTVDSILVRIFRTSDIMIAKAFTPNGDGANDKLFPFTAGVKQLIYFRIFNRWGQLMFETTDISKGWDGTANGKKQPMDTYNWIAQGITDDGKMIQRTGNTLLIR</sequence>
<evidence type="ECO:0000259" key="1">
    <source>
        <dbReference type="PROSITE" id="PS50093"/>
    </source>
</evidence>
<dbReference type="CDD" id="cd00146">
    <property type="entry name" value="PKD"/>
    <property type="match status" value="1"/>
</dbReference>
<dbReference type="OrthoDB" id="1490014at2"/>